<sequence>MVLVFLMTLSYPNAQPTDPEGCKTHLGTLQKDAANIYAIFFIFISDSVGSRKHVVEPLLMLQIYVGQSSSRTSLTFVFC</sequence>
<name>A0A3P6CWW3_BRAOL</name>
<proteinExistence type="predicted"/>
<dbReference type="AlphaFoldDB" id="A0A3P6CWW3"/>
<organism evidence="1">
    <name type="scientific">Brassica oleracea</name>
    <name type="common">Wild cabbage</name>
    <dbReference type="NCBI Taxonomy" id="3712"/>
    <lineage>
        <taxon>Eukaryota</taxon>
        <taxon>Viridiplantae</taxon>
        <taxon>Streptophyta</taxon>
        <taxon>Embryophyta</taxon>
        <taxon>Tracheophyta</taxon>
        <taxon>Spermatophyta</taxon>
        <taxon>Magnoliopsida</taxon>
        <taxon>eudicotyledons</taxon>
        <taxon>Gunneridae</taxon>
        <taxon>Pentapetalae</taxon>
        <taxon>rosids</taxon>
        <taxon>malvids</taxon>
        <taxon>Brassicales</taxon>
        <taxon>Brassicaceae</taxon>
        <taxon>Brassiceae</taxon>
        <taxon>Brassica</taxon>
    </lineage>
</organism>
<accession>A0A3P6CWW3</accession>
<protein>
    <submittedName>
        <fullName evidence="1">Uncharacterized protein</fullName>
    </submittedName>
</protein>
<dbReference type="EMBL" id="LR031873">
    <property type="protein sequence ID" value="VDD12892.1"/>
    <property type="molecule type" value="Genomic_DNA"/>
</dbReference>
<reference evidence="1" key="1">
    <citation type="submission" date="2018-11" db="EMBL/GenBank/DDBJ databases">
        <authorList>
            <consortium name="Genoscope - CEA"/>
            <person name="William W."/>
        </authorList>
    </citation>
    <scope>NUCLEOTIDE SEQUENCE</scope>
</reference>
<evidence type="ECO:0000313" key="1">
    <source>
        <dbReference type="EMBL" id="VDD12892.1"/>
    </source>
</evidence>
<gene>
    <name evidence="1" type="ORF">BOLC4T26877H</name>
</gene>